<dbReference type="AlphaFoldDB" id="A0A9Q3F6V3"/>
<name>A0A9Q3F6V3_9BASI</name>
<sequence>VVKAQQSLLIKNVFLKLSCVWKSMLPFKVNVDLQFVFQNHFKDFHSILYYSKTYFIIPMLQHMNMKTD</sequence>
<dbReference type="EMBL" id="AVOT02040586">
    <property type="protein sequence ID" value="MBW0535830.1"/>
    <property type="molecule type" value="Genomic_DNA"/>
</dbReference>
<keyword evidence="2" id="KW-1185">Reference proteome</keyword>
<evidence type="ECO:0000313" key="2">
    <source>
        <dbReference type="Proteomes" id="UP000765509"/>
    </source>
</evidence>
<organism evidence="1 2">
    <name type="scientific">Austropuccinia psidii MF-1</name>
    <dbReference type="NCBI Taxonomy" id="1389203"/>
    <lineage>
        <taxon>Eukaryota</taxon>
        <taxon>Fungi</taxon>
        <taxon>Dikarya</taxon>
        <taxon>Basidiomycota</taxon>
        <taxon>Pucciniomycotina</taxon>
        <taxon>Pucciniomycetes</taxon>
        <taxon>Pucciniales</taxon>
        <taxon>Sphaerophragmiaceae</taxon>
        <taxon>Austropuccinia</taxon>
    </lineage>
</organism>
<proteinExistence type="predicted"/>
<dbReference type="Proteomes" id="UP000765509">
    <property type="component" value="Unassembled WGS sequence"/>
</dbReference>
<comment type="caution">
    <text evidence="1">The sequence shown here is derived from an EMBL/GenBank/DDBJ whole genome shotgun (WGS) entry which is preliminary data.</text>
</comment>
<feature type="non-terminal residue" evidence="1">
    <location>
        <position position="68"/>
    </location>
</feature>
<evidence type="ECO:0000313" key="1">
    <source>
        <dbReference type="EMBL" id="MBW0535830.1"/>
    </source>
</evidence>
<reference evidence="1" key="1">
    <citation type="submission" date="2021-03" db="EMBL/GenBank/DDBJ databases">
        <title>Draft genome sequence of rust myrtle Austropuccinia psidii MF-1, a brazilian biotype.</title>
        <authorList>
            <person name="Quecine M.C."/>
            <person name="Pachon D.M.R."/>
            <person name="Bonatelli M.L."/>
            <person name="Correr F.H."/>
            <person name="Franceschini L.M."/>
            <person name="Leite T.F."/>
            <person name="Margarido G.R.A."/>
            <person name="Almeida C.A."/>
            <person name="Ferrarezi J.A."/>
            <person name="Labate C.A."/>
        </authorList>
    </citation>
    <scope>NUCLEOTIDE SEQUENCE</scope>
    <source>
        <strain evidence="1">MF-1</strain>
    </source>
</reference>
<gene>
    <name evidence="1" type="ORF">O181_075545</name>
</gene>
<protein>
    <submittedName>
        <fullName evidence="1">Uncharacterized protein</fullName>
    </submittedName>
</protein>
<accession>A0A9Q3F6V3</accession>